<dbReference type="Proteomes" id="UP001500218">
    <property type="component" value="Unassembled WGS sequence"/>
</dbReference>
<evidence type="ECO:0000256" key="5">
    <source>
        <dbReference type="PROSITE-ProRule" id="PRU00335"/>
    </source>
</evidence>
<evidence type="ECO:0000256" key="1">
    <source>
        <dbReference type="ARBA" id="ARBA00022491"/>
    </source>
</evidence>
<dbReference type="PANTHER" id="PTHR30055">
    <property type="entry name" value="HTH-TYPE TRANSCRIPTIONAL REGULATOR RUTR"/>
    <property type="match status" value="1"/>
</dbReference>
<protein>
    <recommendedName>
        <fullName evidence="6">HTH tetR-type domain-containing protein</fullName>
    </recommendedName>
</protein>
<accession>A0ABN2MBD9</accession>
<sequence length="215" mass="22811">MPFSVKSEHSFYNGGVPKVSDAHLAARRQQILDAARACFLHNGFHATSMNDVVREAGLSIGAVYRYFPSKNDLIMALAEQVIGQIMAGFDEIVATEPPLPLQDAVGRAVELAAPHTGPDGALRIAVQVWSEALRDPALAEFVHGVYTRLRARMVALAAAAVARGDLPAGSDPEAVGSVLFALLPGYALQRILIGVPDPATYRAGLESLFATAARP</sequence>
<dbReference type="EMBL" id="BAAALT010000158">
    <property type="protein sequence ID" value="GAA1818903.1"/>
    <property type="molecule type" value="Genomic_DNA"/>
</dbReference>
<dbReference type="PANTHER" id="PTHR30055:SF234">
    <property type="entry name" value="HTH-TYPE TRANSCRIPTIONAL REGULATOR BETI"/>
    <property type="match status" value="1"/>
</dbReference>
<keyword evidence="8" id="KW-1185">Reference proteome</keyword>
<dbReference type="SUPFAM" id="SSF46689">
    <property type="entry name" value="Homeodomain-like"/>
    <property type="match status" value="1"/>
</dbReference>
<name>A0ABN2MBD9_9ACTN</name>
<dbReference type="InterPro" id="IPR036271">
    <property type="entry name" value="Tet_transcr_reg_TetR-rel_C_sf"/>
</dbReference>
<dbReference type="InterPro" id="IPR009057">
    <property type="entry name" value="Homeodomain-like_sf"/>
</dbReference>
<dbReference type="PRINTS" id="PR00455">
    <property type="entry name" value="HTHTETR"/>
</dbReference>
<gene>
    <name evidence="7" type="ORF">GCM10009682_44530</name>
</gene>
<comment type="caution">
    <text evidence="7">The sequence shown here is derived from an EMBL/GenBank/DDBJ whole genome shotgun (WGS) entry which is preliminary data.</text>
</comment>
<reference evidence="7 8" key="1">
    <citation type="journal article" date="2019" name="Int. J. Syst. Evol. Microbiol.">
        <title>The Global Catalogue of Microorganisms (GCM) 10K type strain sequencing project: providing services to taxonomists for standard genome sequencing and annotation.</title>
        <authorList>
            <consortium name="The Broad Institute Genomics Platform"/>
            <consortium name="The Broad Institute Genome Sequencing Center for Infectious Disease"/>
            <person name="Wu L."/>
            <person name="Ma J."/>
        </authorList>
    </citation>
    <scope>NUCLEOTIDE SEQUENCE [LARGE SCALE GENOMIC DNA]</scope>
    <source>
        <strain evidence="7 8">JCM 13250</strain>
    </source>
</reference>
<feature type="DNA-binding region" description="H-T-H motif" evidence="5">
    <location>
        <begin position="48"/>
        <end position="67"/>
    </location>
</feature>
<proteinExistence type="predicted"/>
<evidence type="ECO:0000256" key="4">
    <source>
        <dbReference type="ARBA" id="ARBA00023163"/>
    </source>
</evidence>
<dbReference type="Gene3D" id="1.10.357.10">
    <property type="entry name" value="Tetracycline Repressor, domain 2"/>
    <property type="match status" value="1"/>
</dbReference>
<evidence type="ECO:0000313" key="8">
    <source>
        <dbReference type="Proteomes" id="UP001500218"/>
    </source>
</evidence>
<dbReference type="InterPro" id="IPR050109">
    <property type="entry name" value="HTH-type_TetR-like_transc_reg"/>
</dbReference>
<dbReference type="InterPro" id="IPR023772">
    <property type="entry name" value="DNA-bd_HTH_TetR-type_CS"/>
</dbReference>
<dbReference type="SUPFAM" id="SSF48498">
    <property type="entry name" value="Tetracyclin repressor-like, C-terminal domain"/>
    <property type="match status" value="1"/>
</dbReference>
<keyword evidence="2" id="KW-0805">Transcription regulation</keyword>
<dbReference type="PROSITE" id="PS50977">
    <property type="entry name" value="HTH_TETR_2"/>
    <property type="match status" value="1"/>
</dbReference>
<dbReference type="InterPro" id="IPR001647">
    <property type="entry name" value="HTH_TetR"/>
</dbReference>
<organism evidence="7 8">
    <name type="scientific">Luedemannella flava</name>
    <dbReference type="NCBI Taxonomy" id="349316"/>
    <lineage>
        <taxon>Bacteria</taxon>
        <taxon>Bacillati</taxon>
        <taxon>Actinomycetota</taxon>
        <taxon>Actinomycetes</taxon>
        <taxon>Micromonosporales</taxon>
        <taxon>Micromonosporaceae</taxon>
        <taxon>Luedemannella</taxon>
    </lineage>
</organism>
<keyword evidence="1" id="KW-0678">Repressor</keyword>
<feature type="domain" description="HTH tetR-type" evidence="6">
    <location>
        <begin position="25"/>
        <end position="85"/>
    </location>
</feature>
<evidence type="ECO:0000313" key="7">
    <source>
        <dbReference type="EMBL" id="GAA1818903.1"/>
    </source>
</evidence>
<evidence type="ECO:0000256" key="2">
    <source>
        <dbReference type="ARBA" id="ARBA00023015"/>
    </source>
</evidence>
<keyword evidence="3 5" id="KW-0238">DNA-binding</keyword>
<keyword evidence="4" id="KW-0804">Transcription</keyword>
<evidence type="ECO:0000259" key="6">
    <source>
        <dbReference type="PROSITE" id="PS50977"/>
    </source>
</evidence>
<dbReference type="PROSITE" id="PS01081">
    <property type="entry name" value="HTH_TETR_1"/>
    <property type="match status" value="1"/>
</dbReference>
<evidence type="ECO:0000256" key="3">
    <source>
        <dbReference type="ARBA" id="ARBA00023125"/>
    </source>
</evidence>
<dbReference type="Pfam" id="PF13977">
    <property type="entry name" value="TetR_C_6"/>
    <property type="match status" value="1"/>
</dbReference>
<dbReference type="Pfam" id="PF00440">
    <property type="entry name" value="TetR_N"/>
    <property type="match status" value="1"/>
</dbReference>
<dbReference type="InterPro" id="IPR039538">
    <property type="entry name" value="BetI_C"/>
</dbReference>